<accession>A0A922ACX9</accession>
<reference evidence="2" key="1">
    <citation type="submission" date="2021-01" db="EMBL/GenBank/DDBJ databases">
        <authorList>
            <person name="Lovell J.T."/>
            <person name="Bentley N."/>
            <person name="Bhattarai G."/>
            <person name="Jenkins J.W."/>
            <person name="Sreedasyam A."/>
            <person name="Alarcon Y."/>
            <person name="Bock C."/>
            <person name="Boston L."/>
            <person name="Carlson J."/>
            <person name="Cervantes K."/>
            <person name="Clermont K."/>
            <person name="Krom N."/>
            <person name="Kubenka K."/>
            <person name="Mamidi S."/>
            <person name="Mattison C."/>
            <person name="Monteros M."/>
            <person name="Pisani C."/>
            <person name="Plott C."/>
            <person name="Rajasekar S."/>
            <person name="Rhein H.S."/>
            <person name="Rohla C."/>
            <person name="Song M."/>
            <person name="Hilaire R.S."/>
            <person name="Shu S."/>
            <person name="Wells L."/>
            <person name="Wang X."/>
            <person name="Webber J."/>
            <person name="Heerema R.J."/>
            <person name="Klein P."/>
            <person name="Conner P."/>
            <person name="Grauke L."/>
            <person name="Grimwood J."/>
            <person name="Schmutz J."/>
            <person name="Randall J.J."/>
        </authorList>
    </citation>
    <scope>NUCLEOTIDE SEQUENCE</scope>
    <source>
        <tissue evidence="2">Leaf</tissue>
    </source>
</reference>
<feature type="compositionally biased region" description="Polar residues" evidence="1">
    <location>
        <begin position="86"/>
        <end position="95"/>
    </location>
</feature>
<gene>
    <name evidence="2" type="ORF">I3842_15G097900</name>
</gene>
<dbReference type="EMBL" id="CM031839">
    <property type="protein sequence ID" value="KAG6675375.1"/>
    <property type="molecule type" value="Genomic_DNA"/>
</dbReference>
<comment type="caution">
    <text evidence="2">The sequence shown here is derived from an EMBL/GenBank/DDBJ whole genome shotgun (WGS) entry which is preliminary data.</text>
</comment>
<feature type="region of interest" description="Disordered" evidence="1">
    <location>
        <begin position="84"/>
        <end position="117"/>
    </location>
</feature>
<proteinExistence type="predicted"/>
<dbReference type="AlphaFoldDB" id="A0A922ACX9"/>
<evidence type="ECO:0000313" key="3">
    <source>
        <dbReference type="Proteomes" id="UP000811246"/>
    </source>
</evidence>
<name>A0A922ACX9_CARIL</name>
<sequence>MTVNFIFPFFFIFSTDQLRYHNPVFIQLKTEHLLTTQLLDRSRKTTDSNFQPIALHHHRRLHCMSLSQTSLSWSPAAPWQPPPRWISSTLAPRSQANHHHQTQQPSLPAPKATATTR</sequence>
<organism evidence="2 3">
    <name type="scientific">Carya illinoinensis</name>
    <name type="common">Pecan</name>
    <dbReference type="NCBI Taxonomy" id="32201"/>
    <lineage>
        <taxon>Eukaryota</taxon>
        <taxon>Viridiplantae</taxon>
        <taxon>Streptophyta</taxon>
        <taxon>Embryophyta</taxon>
        <taxon>Tracheophyta</taxon>
        <taxon>Spermatophyta</taxon>
        <taxon>Magnoliopsida</taxon>
        <taxon>eudicotyledons</taxon>
        <taxon>Gunneridae</taxon>
        <taxon>Pentapetalae</taxon>
        <taxon>rosids</taxon>
        <taxon>fabids</taxon>
        <taxon>Fagales</taxon>
        <taxon>Juglandaceae</taxon>
        <taxon>Carya</taxon>
    </lineage>
</organism>
<evidence type="ECO:0000256" key="1">
    <source>
        <dbReference type="SAM" id="MobiDB-lite"/>
    </source>
</evidence>
<protein>
    <submittedName>
        <fullName evidence="2">Uncharacterized protein</fullName>
    </submittedName>
</protein>
<evidence type="ECO:0000313" key="2">
    <source>
        <dbReference type="EMBL" id="KAG6675375.1"/>
    </source>
</evidence>
<dbReference type="Proteomes" id="UP000811246">
    <property type="component" value="Chromosome 15"/>
</dbReference>